<dbReference type="AlphaFoldDB" id="A0AA35CMV5"/>
<keyword evidence="3" id="KW-0349">Heme</keyword>
<evidence type="ECO:0000313" key="13">
    <source>
        <dbReference type="Proteomes" id="UP001163687"/>
    </source>
</evidence>
<comment type="subcellular location">
    <subcellularLocation>
        <location evidence="1">Membrane</location>
        <topology evidence="1">Multi-pass membrane protein</topology>
    </subcellularLocation>
</comment>
<dbReference type="GO" id="GO:0009055">
    <property type="term" value="F:electron transfer activity"/>
    <property type="evidence" value="ECO:0007669"/>
    <property type="project" value="InterPro"/>
</dbReference>
<feature type="transmembrane region" description="Helical" evidence="10">
    <location>
        <begin position="220"/>
        <end position="241"/>
    </location>
</feature>
<evidence type="ECO:0000256" key="2">
    <source>
        <dbReference type="ARBA" id="ARBA00022448"/>
    </source>
</evidence>
<feature type="transmembrane region" description="Helical" evidence="10">
    <location>
        <begin position="190"/>
        <end position="208"/>
    </location>
</feature>
<evidence type="ECO:0000256" key="8">
    <source>
        <dbReference type="ARBA" id="ARBA00023004"/>
    </source>
</evidence>
<proteinExistence type="predicted"/>
<dbReference type="Pfam" id="PF00032">
    <property type="entry name" value="Cytochrom_B_C"/>
    <property type="match status" value="1"/>
</dbReference>
<evidence type="ECO:0000256" key="3">
    <source>
        <dbReference type="ARBA" id="ARBA00022617"/>
    </source>
</evidence>
<dbReference type="PROSITE" id="PS51003">
    <property type="entry name" value="CYTB_CTER"/>
    <property type="match status" value="1"/>
</dbReference>
<evidence type="ECO:0000259" key="11">
    <source>
        <dbReference type="PROSITE" id="PS51003"/>
    </source>
</evidence>
<feature type="transmembrane region" description="Helical" evidence="10">
    <location>
        <begin position="35"/>
        <end position="60"/>
    </location>
</feature>
<dbReference type="EMBL" id="AP025628">
    <property type="protein sequence ID" value="BDG62102.1"/>
    <property type="molecule type" value="Genomic_DNA"/>
</dbReference>
<evidence type="ECO:0000256" key="7">
    <source>
        <dbReference type="ARBA" id="ARBA00022989"/>
    </source>
</evidence>
<keyword evidence="6" id="KW-0249">Electron transport</keyword>
<evidence type="ECO:0000256" key="5">
    <source>
        <dbReference type="ARBA" id="ARBA00022723"/>
    </source>
</evidence>
<evidence type="ECO:0000256" key="10">
    <source>
        <dbReference type="SAM" id="Phobius"/>
    </source>
</evidence>
<evidence type="ECO:0000313" key="12">
    <source>
        <dbReference type="EMBL" id="BDG62102.1"/>
    </source>
</evidence>
<name>A0AA35CMV5_9FIRM</name>
<evidence type="ECO:0000256" key="6">
    <source>
        <dbReference type="ARBA" id="ARBA00022982"/>
    </source>
</evidence>
<dbReference type="GO" id="GO:0016020">
    <property type="term" value="C:membrane"/>
    <property type="evidence" value="ECO:0007669"/>
    <property type="project" value="UniProtKB-SubCell"/>
</dbReference>
<keyword evidence="13" id="KW-1185">Reference proteome</keyword>
<evidence type="ECO:0000256" key="1">
    <source>
        <dbReference type="ARBA" id="ARBA00004141"/>
    </source>
</evidence>
<organism evidence="12 13">
    <name type="scientific">Caldinitratiruptor microaerophilus</name>
    <dbReference type="NCBI Taxonomy" id="671077"/>
    <lineage>
        <taxon>Bacteria</taxon>
        <taxon>Bacillati</taxon>
        <taxon>Bacillota</taxon>
        <taxon>Clostridia</taxon>
        <taxon>Eubacteriales</taxon>
        <taxon>Symbiobacteriaceae</taxon>
        <taxon>Caldinitratiruptor</taxon>
    </lineage>
</organism>
<keyword evidence="2" id="KW-0813">Transport</keyword>
<dbReference type="RefSeq" id="WP_264842705.1">
    <property type="nucleotide sequence ID" value="NZ_AP025628.1"/>
</dbReference>
<dbReference type="GO" id="GO:0046872">
    <property type="term" value="F:metal ion binding"/>
    <property type="evidence" value="ECO:0007669"/>
    <property type="project" value="UniProtKB-KW"/>
</dbReference>
<sequence>MAQPTPKYQQAGPKVKPAEKEEMVYTWPYLVSIEAIMAIAMTLALSLMSMFVNAPLLALANPEQTPNPAKAPWYFLGLQELLLHMHPALAGVIVPGAALLLLAMIPYVDRDRRGTGIWFSTRKGIPITIFSWVYTWIWELVLILIDEFWVTKDAAGQEIKGIERHLTFWLNDLFPGMVKIGVGWEWLGKILLPSGLMVAIPWILAEIVRRRWKANTREVMIALGTFYFASFVLLTIIGTAFRGHSMLLMWPWEVTPPE</sequence>
<keyword evidence="8" id="KW-0408">Iron</keyword>
<accession>A0AA35CMV5</accession>
<keyword evidence="5" id="KW-0479">Metal-binding</keyword>
<evidence type="ECO:0000256" key="9">
    <source>
        <dbReference type="ARBA" id="ARBA00023136"/>
    </source>
</evidence>
<feature type="transmembrane region" description="Helical" evidence="10">
    <location>
        <begin position="125"/>
        <end position="145"/>
    </location>
</feature>
<feature type="domain" description="Cytochrome b/b6 C-terminal region profile" evidence="11">
    <location>
        <begin position="11"/>
        <end position="145"/>
    </location>
</feature>
<dbReference type="Gene3D" id="1.20.810.10">
    <property type="entry name" value="Cytochrome Bc1 Complex, Chain C"/>
    <property type="match status" value="1"/>
</dbReference>
<gene>
    <name evidence="12" type="ORF">caldi_31920</name>
</gene>
<keyword evidence="4 10" id="KW-0812">Transmembrane</keyword>
<dbReference type="KEGG" id="cmic:caldi_31920"/>
<keyword evidence="9 10" id="KW-0472">Membrane</keyword>
<dbReference type="GO" id="GO:0016491">
    <property type="term" value="F:oxidoreductase activity"/>
    <property type="evidence" value="ECO:0007669"/>
    <property type="project" value="InterPro"/>
</dbReference>
<dbReference type="Proteomes" id="UP001163687">
    <property type="component" value="Chromosome"/>
</dbReference>
<dbReference type="SUPFAM" id="SSF81648">
    <property type="entry name" value="a domain/subunit of cytochrome bc1 complex (Ubiquinol-cytochrome c reductase)"/>
    <property type="match status" value="1"/>
</dbReference>
<keyword evidence="7 10" id="KW-1133">Transmembrane helix</keyword>
<dbReference type="InterPro" id="IPR005798">
    <property type="entry name" value="Cyt_b/b6_C"/>
</dbReference>
<protein>
    <recommendedName>
        <fullName evidence="11">Cytochrome b/b6 C-terminal region profile domain-containing protein</fullName>
    </recommendedName>
</protein>
<reference evidence="12" key="1">
    <citation type="submission" date="2022-03" db="EMBL/GenBank/DDBJ databases">
        <title>Complete genome sequence of Caldinitratiruptor microaerophilus.</title>
        <authorList>
            <person name="Mukaiyama R."/>
            <person name="Nishiyama T."/>
            <person name="Ueda K."/>
        </authorList>
    </citation>
    <scope>NUCLEOTIDE SEQUENCE</scope>
    <source>
        <strain evidence="12">JCM 16183</strain>
    </source>
</reference>
<dbReference type="InterPro" id="IPR027387">
    <property type="entry name" value="Cytb/b6-like_sf"/>
</dbReference>
<dbReference type="InterPro" id="IPR036150">
    <property type="entry name" value="Cyt_b/b6_C_sf"/>
</dbReference>
<evidence type="ECO:0000256" key="4">
    <source>
        <dbReference type="ARBA" id="ARBA00022692"/>
    </source>
</evidence>
<feature type="transmembrane region" description="Helical" evidence="10">
    <location>
        <begin position="81"/>
        <end position="105"/>
    </location>
</feature>